<dbReference type="InterPro" id="IPR000008">
    <property type="entry name" value="C2_dom"/>
</dbReference>
<reference evidence="5 6" key="1">
    <citation type="journal article" date="2018" name="Mol. Biol. Evol.">
        <title>Broad Genomic Sampling Reveals a Smut Pathogenic Ancestry of the Fungal Clade Ustilaginomycotina.</title>
        <authorList>
            <person name="Kijpornyongpan T."/>
            <person name="Mondo S.J."/>
            <person name="Barry K."/>
            <person name="Sandor L."/>
            <person name="Lee J."/>
            <person name="Lipzen A."/>
            <person name="Pangilinan J."/>
            <person name="LaButti K."/>
            <person name="Hainaut M."/>
            <person name="Henrissat B."/>
            <person name="Grigoriev I.V."/>
            <person name="Spatafora J.W."/>
            <person name="Aime M.C."/>
        </authorList>
    </citation>
    <scope>NUCLEOTIDE SEQUENCE [LARGE SCALE GENOMIC DNA]</scope>
    <source>
        <strain evidence="5 6">MCA 5214</strain>
    </source>
</reference>
<dbReference type="Pfam" id="PF06292">
    <property type="entry name" value="MUN"/>
    <property type="match status" value="1"/>
</dbReference>
<dbReference type="CDD" id="cd04043">
    <property type="entry name" value="C2_Munc13_fungal"/>
    <property type="match status" value="1"/>
</dbReference>
<feature type="compositionally biased region" description="Polar residues" evidence="1">
    <location>
        <begin position="1456"/>
        <end position="1467"/>
    </location>
</feature>
<name>A0A316UT76_9BASI</name>
<dbReference type="Pfam" id="PF00168">
    <property type="entry name" value="C2"/>
    <property type="match status" value="1"/>
</dbReference>
<feature type="compositionally biased region" description="Low complexity" evidence="1">
    <location>
        <begin position="1397"/>
        <end position="1409"/>
    </location>
</feature>
<feature type="domain" description="MHD1" evidence="3">
    <location>
        <begin position="711"/>
        <end position="831"/>
    </location>
</feature>
<dbReference type="InterPro" id="IPR052811">
    <property type="entry name" value="Glucose_resp_signaling"/>
</dbReference>
<feature type="compositionally biased region" description="Polar residues" evidence="1">
    <location>
        <begin position="378"/>
        <end position="392"/>
    </location>
</feature>
<dbReference type="SMART" id="SM00239">
    <property type="entry name" value="C2"/>
    <property type="match status" value="1"/>
</dbReference>
<evidence type="ECO:0000259" key="3">
    <source>
        <dbReference type="PROSITE" id="PS51258"/>
    </source>
</evidence>
<dbReference type="InterPro" id="IPR014772">
    <property type="entry name" value="Munc13_dom-2"/>
</dbReference>
<evidence type="ECO:0000259" key="2">
    <source>
        <dbReference type="PROSITE" id="PS50004"/>
    </source>
</evidence>
<protein>
    <submittedName>
        <fullName evidence="5">Uncharacterized protein</fullName>
    </submittedName>
</protein>
<dbReference type="STRING" id="1569628.A0A316UT76"/>
<dbReference type="PROSITE" id="PS51258">
    <property type="entry name" value="MHD1"/>
    <property type="match status" value="1"/>
</dbReference>
<organism evidence="5 6">
    <name type="scientific">Jaminaea rosea</name>
    <dbReference type="NCBI Taxonomy" id="1569628"/>
    <lineage>
        <taxon>Eukaryota</taxon>
        <taxon>Fungi</taxon>
        <taxon>Dikarya</taxon>
        <taxon>Basidiomycota</taxon>
        <taxon>Ustilaginomycotina</taxon>
        <taxon>Exobasidiomycetes</taxon>
        <taxon>Microstromatales</taxon>
        <taxon>Microstromatales incertae sedis</taxon>
        <taxon>Jaminaea</taxon>
    </lineage>
</organism>
<feature type="domain" description="MHD2" evidence="4">
    <location>
        <begin position="1172"/>
        <end position="1295"/>
    </location>
</feature>
<dbReference type="GeneID" id="37031462"/>
<feature type="region of interest" description="Disordered" evidence="1">
    <location>
        <begin position="378"/>
        <end position="417"/>
    </location>
</feature>
<dbReference type="EMBL" id="KZ819672">
    <property type="protein sequence ID" value="PWN26305.1"/>
    <property type="molecule type" value="Genomic_DNA"/>
</dbReference>
<evidence type="ECO:0000259" key="4">
    <source>
        <dbReference type="PROSITE" id="PS51259"/>
    </source>
</evidence>
<dbReference type="RefSeq" id="XP_025360917.1">
    <property type="nucleotide sequence ID" value="XM_025509639.1"/>
</dbReference>
<evidence type="ECO:0000256" key="1">
    <source>
        <dbReference type="SAM" id="MobiDB-lite"/>
    </source>
</evidence>
<feature type="domain" description="C2" evidence="2">
    <location>
        <begin position="921"/>
        <end position="1043"/>
    </location>
</feature>
<feature type="region of interest" description="Disordered" evidence="1">
    <location>
        <begin position="46"/>
        <end position="84"/>
    </location>
</feature>
<dbReference type="PANTHER" id="PTHR47263">
    <property type="entry name" value="ADENYLATE CYCLASE ACTIVATION PROTEIN GIT1"/>
    <property type="match status" value="1"/>
</dbReference>
<dbReference type="InterPro" id="IPR010439">
    <property type="entry name" value="MUN_dom"/>
</dbReference>
<feature type="compositionally biased region" description="Low complexity" evidence="1">
    <location>
        <begin position="70"/>
        <end position="84"/>
    </location>
</feature>
<evidence type="ECO:0000313" key="5">
    <source>
        <dbReference type="EMBL" id="PWN26305.1"/>
    </source>
</evidence>
<dbReference type="SUPFAM" id="SSF49562">
    <property type="entry name" value="C2 domain (Calcium/lipid-binding domain, CaLB)"/>
    <property type="match status" value="1"/>
</dbReference>
<feature type="compositionally biased region" description="Gly residues" evidence="1">
    <location>
        <begin position="1410"/>
        <end position="1419"/>
    </location>
</feature>
<dbReference type="InterPro" id="IPR014770">
    <property type="entry name" value="Munc13_1"/>
</dbReference>
<dbReference type="PANTHER" id="PTHR47263:SF1">
    <property type="entry name" value="C2 DOMAIN PROTEIN (AFU_ORTHOLOGUE AFUA_7G02350)"/>
    <property type="match status" value="1"/>
</dbReference>
<dbReference type="InterPro" id="IPR035892">
    <property type="entry name" value="C2_domain_sf"/>
</dbReference>
<dbReference type="PROSITE" id="PS50004">
    <property type="entry name" value="C2"/>
    <property type="match status" value="1"/>
</dbReference>
<dbReference type="PROSITE" id="PS51259">
    <property type="entry name" value="MHD2"/>
    <property type="match status" value="1"/>
</dbReference>
<proteinExistence type="predicted"/>
<dbReference type="Gene3D" id="1.20.58.1100">
    <property type="match status" value="1"/>
</dbReference>
<gene>
    <name evidence="5" type="ORF">BDZ90DRAFT_51811</name>
</gene>
<dbReference type="Proteomes" id="UP000245884">
    <property type="component" value="Unassembled WGS sequence"/>
</dbReference>
<dbReference type="Gene3D" id="2.60.40.150">
    <property type="entry name" value="C2 domain"/>
    <property type="match status" value="1"/>
</dbReference>
<feature type="compositionally biased region" description="Low complexity" evidence="1">
    <location>
        <begin position="238"/>
        <end position="261"/>
    </location>
</feature>
<dbReference type="OrthoDB" id="2015333at2759"/>
<feature type="compositionally biased region" description="Basic and acidic residues" evidence="1">
    <location>
        <begin position="56"/>
        <end position="66"/>
    </location>
</feature>
<feature type="region of interest" description="Disordered" evidence="1">
    <location>
        <begin position="229"/>
        <end position="277"/>
    </location>
</feature>
<feature type="region of interest" description="Disordered" evidence="1">
    <location>
        <begin position="1397"/>
        <end position="1467"/>
    </location>
</feature>
<sequence length="1467" mass="162723">MTTRSTRSTRSAAPLERMTDGDVYVFLLQIAVLSWTTQQQQRKAAEAAAAAATRPGRSESAVKKPSDYATSSTTASPGSTSSKSDWMSLGGLMDLVGTSSREARFPEKLIKRLNDRLERIIKGQDLSHNDQTLRATVARFYGTFKEDGFQRQIKSNRKIEELILIFVTKAQETLKKGSPNQPPLSDDELKAELNKQVGQFIKINRECLDTIHGVSKELKERLDSYQAKLAPRPPPVATPSTASAAGGSTSSSSIPSAATTAVQSSRRGSAASSMTMAADPVRDSDLVRSVGQLFAVDMDQLSKDVDFMRKTCTEQAAMIDLKHCVKNINLQASWPGRREDFESEEAYQQWRTQELSALSQLMMQMCQANPELLKTTSGDAATTAPTRKNTGNGAAEGGSGTAPTEVSQAAEAGDKAPDAEALSQAVEDDEAFGNFTFIPPDPKAYYRRALELCIDFDLEKIKQQPEEEEVSLSILSRQHVDLLKECAQRWRLMAPFRTVSNLDVMRLKYERGEVPLDCISEALTTMQGTLSEVEAGSWAKTDHALLVRTCSALFDSFLRYIYEAFQDIHNVDPEEIAPYVAMTEELHESSLVRTNHDANGSVVEMERHVEELKDGIRIMAIHEYTAKTTELFSQAVDNEVVPLVQLLDWLEKGAKRLDKRYPQPLLGTIDPVCHVLEKQVPLFLDDLESMKHQIVQHATQEREPLAFEDIFALYRRVTELLKMHKAFCPDHGELQFSLADWFEPHIRHWLANTDKKTHEWVRNAIASDHFMPIDVDGAVHSSSIDDLFGALQQPVEFIQSLTWPNAYKNARFMTQLARSISKSIELYCHRVEELFMDEMFPRIAEGAGGVGSLGGGLEQKQSAWMVKAKQTLQGTQKVEPFHFQETSCVKLNNIEAARLLLDRLYTKIDADHQANVVREAAPDVPEKGGSQAPGQHQRYIFTIKIVLGENLQPIRDTGSKSRIDSFVTLSDERGNKIAKTRTIYETPDPRWDEAFDIPVDRSMWLAATVWDRKLVGDHALCGRAYLRLDPRYFGDFLAHELWLDLDTQGKLLARVSMEGEKDDILFYFGRAFRSLKRAESDMVRTIVDKMSVYIRQCLSRSVLRSIVRTSGINIDKALGNVKALYAQALAAGATATSSTAPTIPPIEAEAAAAAAASSKKQRPPQLTDQEIEGAISPLLDYLHECLGTLKSSLSDSQAELVMTKVWKEVLNTIDSILLPPLSDAPSDLSQLSGKEVEVVFKWLSFLRNFFNAYDEETGQAHGVPLEVLQGLPKYREIVAYTLYHDTSSDELMEACVREMQTRLRKAASAGGGFAGAGRLSSSGTGLGKTGLVKNKSVLQQRSLGTIKKRKQEKRGEHLAEEQDNLELILRLLRMRPHTGDFLQQQFATLTALQQPAGQQAQAQAQARGGPASGRGGRGGQQVPPLPSQPQRYPGGGGMPRRISGQGQPPLPGANGSYGQHQPTYRQP</sequence>
<keyword evidence="6" id="KW-1185">Reference proteome</keyword>
<feature type="compositionally biased region" description="Polar residues" evidence="1">
    <location>
        <begin position="262"/>
        <end position="275"/>
    </location>
</feature>
<accession>A0A316UT76</accession>
<dbReference type="Gene3D" id="1.10.357.50">
    <property type="match status" value="1"/>
</dbReference>
<evidence type="ECO:0000313" key="6">
    <source>
        <dbReference type="Proteomes" id="UP000245884"/>
    </source>
</evidence>